<evidence type="ECO:0000313" key="2">
    <source>
        <dbReference type="EMBL" id="KAK0661032.1"/>
    </source>
</evidence>
<reference evidence="2" key="1">
    <citation type="submission" date="2023-06" db="EMBL/GenBank/DDBJ databases">
        <title>Multi-omics analyses reveal the molecular pathogenesis toolkit of Lasiodiplodia hormozganensis, a cross-kingdom pathogen.</title>
        <authorList>
            <person name="Felix C."/>
            <person name="Meneses R."/>
            <person name="Goncalves M.F.M."/>
            <person name="Tilleman L."/>
            <person name="Duarte A.S."/>
            <person name="Jorrin-Novo J.V."/>
            <person name="Van De Peer Y."/>
            <person name="Deforce D."/>
            <person name="Van Nieuwerburgh F."/>
            <person name="Esteves A.C."/>
            <person name="Alves A."/>
        </authorList>
    </citation>
    <scope>NUCLEOTIDE SEQUENCE</scope>
    <source>
        <strain evidence="2">CBS 339.90</strain>
    </source>
</reference>
<organism evidence="2 3">
    <name type="scientific">Lasiodiplodia hormozganensis</name>
    <dbReference type="NCBI Taxonomy" id="869390"/>
    <lineage>
        <taxon>Eukaryota</taxon>
        <taxon>Fungi</taxon>
        <taxon>Dikarya</taxon>
        <taxon>Ascomycota</taxon>
        <taxon>Pezizomycotina</taxon>
        <taxon>Dothideomycetes</taxon>
        <taxon>Dothideomycetes incertae sedis</taxon>
        <taxon>Botryosphaeriales</taxon>
        <taxon>Botryosphaeriaceae</taxon>
        <taxon>Lasiodiplodia</taxon>
    </lineage>
</organism>
<accession>A0AA39Z0C0</accession>
<feature type="region of interest" description="Disordered" evidence="1">
    <location>
        <begin position="555"/>
        <end position="591"/>
    </location>
</feature>
<gene>
    <name evidence="2" type="ORF">DIS24_g2959</name>
</gene>
<dbReference type="Proteomes" id="UP001175001">
    <property type="component" value="Unassembled WGS sequence"/>
</dbReference>
<feature type="region of interest" description="Disordered" evidence="1">
    <location>
        <begin position="337"/>
        <end position="364"/>
    </location>
</feature>
<keyword evidence="3" id="KW-1185">Reference proteome</keyword>
<dbReference type="EMBL" id="JAUJDW010000009">
    <property type="protein sequence ID" value="KAK0661032.1"/>
    <property type="molecule type" value="Genomic_DNA"/>
</dbReference>
<feature type="region of interest" description="Disordered" evidence="1">
    <location>
        <begin position="171"/>
        <end position="191"/>
    </location>
</feature>
<feature type="region of interest" description="Disordered" evidence="1">
    <location>
        <begin position="266"/>
        <end position="325"/>
    </location>
</feature>
<feature type="region of interest" description="Disordered" evidence="1">
    <location>
        <begin position="21"/>
        <end position="103"/>
    </location>
</feature>
<proteinExistence type="predicted"/>
<protein>
    <submittedName>
        <fullName evidence="2">Uncharacterized protein</fullName>
    </submittedName>
</protein>
<feature type="region of interest" description="Disordered" evidence="1">
    <location>
        <begin position="376"/>
        <end position="454"/>
    </location>
</feature>
<feature type="compositionally biased region" description="Acidic residues" evidence="1">
    <location>
        <begin position="306"/>
        <end position="315"/>
    </location>
</feature>
<feature type="compositionally biased region" description="Basic and acidic residues" evidence="1">
    <location>
        <begin position="266"/>
        <end position="277"/>
    </location>
</feature>
<dbReference type="AlphaFoldDB" id="A0AA39Z0C0"/>
<feature type="compositionally biased region" description="Basic and acidic residues" evidence="1">
    <location>
        <begin position="569"/>
        <end position="581"/>
    </location>
</feature>
<feature type="compositionally biased region" description="Polar residues" evidence="1">
    <location>
        <begin position="295"/>
        <end position="305"/>
    </location>
</feature>
<sequence length="624" mass="68416">MEKPENATLVLMRVDTVAPPSCPNSFSPALVGGGGTRAPGRSAADATAAVPAATPADTGLECKSQSLSPSSPSSPHTLHSFTGHRRRLSRTQSSPAIPTAVSPSSKMLKIPSFSSRRSTDVLAEGARKPSFAVLRRGRMASVEELAPEQQVGDEELERRRRSLERRTVVIRPDPADDGSPPYTKEEARRIRHAKRKVEGDICCDEEWKPDVAMAASATTRGSFSKRVRAWVIRSSSASLSVADDQKKKRDDMIGEFVILEDSAAAERKGMSVGHGDDDANPYGVIEWREGRPPSRESSAAVTSGSEADDYYDNDDQQQSLLNRPPNKAEWAATVVVVEKKQPSPQPSTPTTGRGAATRPTPPLRRQTTLESIIHKVPFLHHHHRNSDKSTNTIASVRPPLTKPHDHDDGFIDHSPKPSSSYISEDADNKQQHAHPSTLQKWFAQPHSRRAQRAAISSPDEFFDLLAKKHPLLFSNMPEVQDYVDVPGPSNKLERLADDQLPQLALDEYANQEEEEAQREHVRTLLHEAHELWVNGALVDYAKYKGWRLDMDWGERDSKKAGSGGVHAAAGEKKEGKERKDSAQGQTAEGNLCLKKVMEGMGRKVGGVFTRKRSGLAARVGMGEG</sequence>
<feature type="compositionally biased region" description="Polar residues" evidence="1">
    <location>
        <begin position="90"/>
        <end position="103"/>
    </location>
</feature>
<evidence type="ECO:0000313" key="3">
    <source>
        <dbReference type="Proteomes" id="UP001175001"/>
    </source>
</evidence>
<feature type="compositionally biased region" description="Low complexity" evidence="1">
    <location>
        <begin position="43"/>
        <end position="80"/>
    </location>
</feature>
<feature type="compositionally biased region" description="Basic and acidic residues" evidence="1">
    <location>
        <begin position="402"/>
        <end position="415"/>
    </location>
</feature>
<name>A0AA39Z0C0_9PEZI</name>
<evidence type="ECO:0000256" key="1">
    <source>
        <dbReference type="SAM" id="MobiDB-lite"/>
    </source>
</evidence>
<comment type="caution">
    <text evidence="2">The sequence shown here is derived from an EMBL/GenBank/DDBJ whole genome shotgun (WGS) entry which is preliminary data.</text>
</comment>